<comment type="caution">
    <text evidence="15">The sequence shown here is derived from an EMBL/GenBank/DDBJ whole genome shotgun (WGS) entry which is preliminary data.</text>
</comment>
<dbReference type="Pfam" id="PF00270">
    <property type="entry name" value="DEAD"/>
    <property type="match status" value="1"/>
</dbReference>
<evidence type="ECO:0000313" key="16">
    <source>
        <dbReference type="Proteomes" id="UP000193411"/>
    </source>
</evidence>
<feature type="region of interest" description="Disordered" evidence="11">
    <location>
        <begin position="584"/>
        <end position="705"/>
    </location>
</feature>
<dbReference type="GO" id="GO:0016787">
    <property type="term" value="F:hydrolase activity"/>
    <property type="evidence" value="ECO:0007669"/>
    <property type="project" value="UniProtKB-KW"/>
</dbReference>
<feature type="compositionally biased region" description="Low complexity" evidence="11">
    <location>
        <begin position="664"/>
        <end position="674"/>
    </location>
</feature>
<evidence type="ECO:0000256" key="3">
    <source>
        <dbReference type="ARBA" id="ARBA00022801"/>
    </source>
</evidence>
<comment type="similarity">
    <text evidence="9">Belongs to the DEAD box helicase family.</text>
</comment>
<dbReference type="SMART" id="SM00490">
    <property type="entry name" value="HELICc"/>
    <property type="match status" value="1"/>
</dbReference>
<dbReference type="AlphaFoldDB" id="A0A1Y2HX36"/>
<evidence type="ECO:0000259" key="13">
    <source>
        <dbReference type="PROSITE" id="PS51194"/>
    </source>
</evidence>
<dbReference type="GO" id="GO:0005829">
    <property type="term" value="C:cytosol"/>
    <property type="evidence" value="ECO:0007669"/>
    <property type="project" value="TreeGrafter"/>
</dbReference>
<feature type="region of interest" description="Disordered" evidence="11">
    <location>
        <begin position="1"/>
        <end position="102"/>
    </location>
</feature>
<dbReference type="GO" id="GO:0003724">
    <property type="term" value="F:RNA helicase activity"/>
    <property type="evidence" value="ECO:0007669"/>
    <property type="project" value="UniProtKB-EC"/>
</dbReference>
<dbReference type="InterPro" id="IPR050079">
    <property type="entry name" value="DEAD_box_RNA_helicase"/>
</dbReference>
<feature type="compositionally biased region" description="Basic residues" evidence="11">
    <location>
        <begin position="686"/>
        <end position="705"/>
    </location>
</feature>
<protein>
    <recommendedName>
        <fullName evidence="1">RNA helicase</fullName>
        <ecNumber evidence="1">3.6.4.13</ecNumber>
    </recommendedName>
</protein>
<dbReference type="CDD" id="cd18787">
    <property type="entry name" value="SF2_C_DEAD"/>
    <property type="match status" value="1"/>
</dbReference>
<feature type="domain" description="Helicase C-terminal" evidence="13">
    <location>
        <begin position="332"/>
        <end position="499"/>
    </location>
</feature>
<evidence type="ECO:0000256" key="4">
    <source>
        <dbReference type="ARBA" id="ARBA00022806"/>
    </source>
</evidence>
<dbReference type="PANTHER" id="PTHR47959">
    <property type="entry name" value="ATP-DEPENDENT RNA HELICASE RHLE-RELATED"/>
    <property type="match status" value="1"/>
</dbReference>
<gene>
    <name evidence="15" type="ORF">BCR44DRAFT_29670</name>
</gene>
<dbReference type="CDD" id="cd17947">
    <property type="entry name" value="DEADc_DDX27"/>
    <property type="match status" value="1"/>
</dbReference>
<dbReference type="GO" id="GO:0005524">
    <property type="term" value="F:ATP binding"/>
    <property type="evidence" value="ECO:0007669"/>
    <property type="project" value="UniProtKB-KW"/>
</dbReference>
<reference evidence="15 16" key="1">
    <citation type="submission" date="2016-07" db="EMBL/GenBank/DDBJ databases">
        <title>Pervasive Adenine N6-methylation of Active Genes in Fungi.</title>
        <authorList>
            <consortium name="DOE Joint Genome Institute"/>
            <person name="Mondo S.J."/>
            <person name="Dannebaum R.O."/>
            <person name="Kuo R.C."/>
            <person name="Labutti K."/>
            <person name="Haridas S."/>
            <person name="Kuo A."/>
            <person name="Salamov A."/>
            <person name="Ahrendt S.R."/>
            <person name="Lipzen A."/>
            <person name="Sullivan W."/>
            <person name="Andreopoulos W.B."/>
            <person name="Clum A."/>
            <person name="Lindquist E."/>
            <person name="Daum C."/>
            <person name="Ramamoorthy G.K."/>
            <person name="Gryganskyi A."/>
            <person name="Culley D."/>
            <person name="Magnuson J.K."/>
            <person name="James T.Y."/>
            <person name="O'Malley M.A."/>
            <person name="Stajich J.E."/>
            <person name="Spatafora J.W."/>
            <person name="Visel A."/>
            <person name="Grigoriev I.V."/>
        </authorList>
    </citation>
    <scope>NUCLEOTIDE SEQUENCE [LARGE SCALE GENOMIC DNA]</scope>
    <source>
        <strain evidence="15 16">PL171</strain>
    </source>
</reference>
<dbReference type="Gene3D" id="3.40.50.300">
    <property type="entry name" value="P-loop containing nucleotide triphosphate hydrolases"/>
    <property type="match status" value="2"/>
</dbReference>
<sequence length="705" mass="78139">MYTSIDDKIAKRVKPAEAQEEEEDKEDGDEIMVDAEAEAEHKGRKRDGDHDEMDVDGQDESEESGEDGESSGDEEESGSDDDDDEDVVREREMREEKRKADYFEDVAEPDQDDLPTTFGSMNLSRPVIKGLSHLGFTAPTIIQARAIPLALMGKDIVGGAVTGSGKTLAFMIPILERLLYRPKANPVSRVLVLTPTRELAIQCHSVATKVAQFTDITIALAVGGLNVKQQEAELKKRPDIVIATPGRLIDFIHNSSSFTLDTIEILVMDEADRMLEDGFADELNEIVKNTPRSRQTMLFSATMTDNIDQLIRMSLTHPVRLFIDSRQATSHRLIQEFIRVRPQREEDRPAILLALCSRTFKAKCIVFFKSKVSAHQMKVLFGLHGLRAAELHGNLTQEQRLDALEQFRDGNVDFLLATDLAARGIDIRGIETVINYNVPSTHVQYLHRVGRTARAGRGGRAVSLVGEADRKLLRLVIKNATSADQIKHRVIPSTVLDKYAAKVENAKDDIRAILKEEQQERELRQAEQQLTKAQNMMDHKAEIMARPKREWFQSNKDRERAKQASAADMGLDKSVKAAADAALARKMPHAPTDGMSRRKKRKLMMDEEDKRALGSASAAARSAKKSARPQRLAKVMEPGATKGLGGQQPPAKKRKVKGFESDLAGGRKSASSSAKKSKATGGKGKAMAKIKNKSKQGKKAGGKRR</sequence>
<feature type="compositionally biased region" description="Acidic residues" evidence="11">
    <location>
        <begin position="50"/>
        <end position="87"/>
    </location>
</feature>
<feature type="compositionally biased region" description="Basic and acidic residues" evidence="11">
    <location>
        <begin position="1"/>
        <end position="17"/>
    </location>
</feature>
<dbReference type="SUPFAM" id="SSF52540">
    <property type="entry name" value="P-loop containing nucleoside triphosphate hydrolases"/>
    <property type="match status" value="1"/>
</dbReference>
<dbReference type="OrthoDB" id="10259843at2759"/>
<keyword evidence="3 9" id="KW-0378">Hydrolase</keyword>
<dbReference type="STRING" id="765915.A0A1Y2HX36"/>
<dbReference type="InterPro" id="IPR011545">
    <property type="entry name" value="DEAD/DEAH_box_helicase_dom"/>
</dbReference>
<comment type="catalytic activity">
    <reaction evidence="7">
        <text>ATP + H2O = ADP + phosphate + H(+)</text>
        <dbReference type="Rhea" id="RHEA:13065"/>
        <dbReference type="ChEBI" id="CHEBI:15377"/>
        <dbReference type="ChEBI" id="CHEBI:15378"/>
        <dbReference type="ChEBI" id="CHEBI:30616"/>
        <dbReference type="ChEBI" id="CHEBI:43474"/>
        <dbReference type="ChEBI" id="CHEBI:456216"/>
        <dbReference type="EC" id="3.6.4.13"/>
    </reaction>
</comment>
<evidence type="ECO:0000259" key="12">
    <source>
        <dbReference type="PROSITE" id="PS51192"/>
    </source>
</evidence>
<feature type="domain" description="Helicase ATP-binding" evidence="12">
    <location>
        <begin position="147"/>
        <end position="321"/>
    </location>
</feature>
<evidence type="ECO:0000256" key="10">
    <source>
        <dbReference type="SAM" id="Coils"/>
    </source>
</evidence>
<name>A0A1Y2HX36_9FUNG</name>
<dbReference type="InterPro" id="IPR001650">
    <property type="entry name" value="Helicase_C-like"/>
</dbReference>
<keyword evidence="10" id="KW-0175">Coiled coil</keyword>
<dbReference type="EMBL" id="MCFL01000006">
    <property type="protein sequence ID" value="ORZ39187.1"/>
    <property type="molecule type" value="Genomic_DNA"/>
</dbReference>
<keyword evidence="2 9" id="KW-0547">Nucleotide-binding</keyword>
<evidence type="ECO:0000259" key="14">
    <source>
        <dbReference type="PROSITE" id="PS51195"/>
    </source>
</evidence>
<evidence type="ECO:0000313" key="15">
    <source>
        <dbReference type="EMBL" id="ORZ39187.1"/>
    </source>
</evidence>
<dbReference type="GO" id="GO:0003723">
    <property type="term" value="F:RNA binding"/>
    <property type="evidence" value="ECO:0007669"/>
    <property type="project" value="UniProtKB-KW"/>
</dbReference>
<dbReference type="InterPro" id="IPR027417">
    <property type="entry name" value="P-loop_NTPase"/>
</dbReference>
<organism evidence="15 16">
    <name type="scientific">Catenaria anguillulae PL171</name>
    <dbReference type="NCBI Taxonomy" id="765915"/>
    <lineage>
        <taxon>Eukaryota</taxon>
        <taxon>Fungi</taxon>
        <taxon>Fungi incertae sedis</taxon>
        <taxon>Blastocladiomycota</taxon>
        <taxon>Blastocladiomycetes</taxon>
        <taxon>Blastocladiales</taxon>
        <taxon>Catenariaceae</taxon>
        <taxon>Catenaria</taxon>
    </lineage>
</organism>
<evidence type="ECO:0000256" key="1">
    <source>
        <dbReference type="ARBA" id="ARBA00012552"/>
    </source>
</evidence>
<feature type="coiled-coil region" evidence="10">
    <location>
        <begin position="496"/>
        <end position="543"/>
    </location>
</feature>
<dbReference type="Pfam" id="PF00271">
    <property type="entry name" value="Helicase_C"/>
    <property type="match status" value="1"/>
</dbReference>
<feature type="compositionally biased region" description="Acidic residues" evidence="11">
    <location>
        <begin position="18"/>
        <end position="37"/>
    </location>
</feature>
<evidence type="ECO:0000256" key="8">
    <source>
        <dbReference type="PROSITE-ProRule" id="PRU00552"/>
    </source>
</evidence>
<dbReference type="PROSITE" id="PS00039">
    <property type="entry name" value="DEAD_ATP_HELICASE"/>
    <property type="match status" value="1"/>
</dbReference>
<dbReference type="Proteomes" id="UP000193411">
    <property type="component" value="Unassembled WGS sequence"/>
</dbReference>
<dbReference type="EC" id="3.6.4.13" evidence="1"/>
<keyword evidence="5 9" id="KW-0067">ATP-binding</keyword>
<feature type="compositionally biased region" description="Basic and acidic residues" evidence="11">
    <location>
        <begin position="544"/>
        <end position="562"/>
    </location>
</feature>
<dbReference type="InterPro" id="IPR014001">
    <property type="entry name" value="Helicase_ATP-bd"/>
</dbReference>
<evidence type="ECO:0000256" key="6">
    <source>
        <dbReference type="ARBA" id="ARBA00022884"/>
    </source>
</evidence>
<evidence type="ECO:0000256" key="2">
    <source>
        <dbReference type="ARBA" id="ARBA00022741"/>
    </source>
</evidence>
<feature type="region of interest" description="Disordered" evidence="11">
    <location>
        <begin position="544"/>
        <end position="570"/>
    </location>
</feature>
<dbReference type="PANTHER" id="PTHR47959:SF1">
    <property type="entry name" value="ATP-DEPENDENT RNA HELICASE DBPA"/>
    <property type="match status" value="1"/>
</dbReference>
<dbReference type="InterPro" id="IPR000629">
    <property type="entry name" value="RNA-helicase_DEAD-box_CS"/>
</dbReference>
<keyword evidence="16" id="KW-1185">Reference proteome</keyword>
<feature type="short sequence motif" description="Q motif" evidence="8">
    <location>
        <begin position="116"/>
        <end position="144"/>
    </location>
</feature>
<keyword evidence="6" id="KW-0694">RNA-binding</keyword>
<evidence type="ECO:0000256" key="11">
    <source>
        <dbReference type="SAM" id="MobiDB-lite"/>
    </source>
</evidence>
<accession>A0A1Y2HX36</accession>
<feature type="compositionally biased region" description="Basic and acidic residues" evidence="11">
    <location>
        <begin position="38"/>
        <end position="49"/>
    </location>
</feature>
<feature type="compositionally biased region" description="Basic and acidic residues" evidence="11">
    <location>
        <begin position="603"/>
        <end position="612"/>
    </location>
</feature>
<evidence type="ECO:0000256" key="7">
    <source>
        <dbReference type="ARBA" id="ARBA00047984"/>
    </source>
</evidence>
<feature type="compositionally biased region" description="Basic and acidic residues" evidence="11">
    <location>
        <begin position="88"/>
        <end position="102"/>
    </location>
</feature>
<proteinExistence type="inferred from homology"/>
<dbReference type="PROSITE" id="PS51194">
    <property type="entry name" value="HELICASE_CTER"/>
    <property type="match status" value="1"/>
</dbReference>
<dbReference type="PROSITE" id="PS51192">
    <property type="entry name" value="HELICASE_ATP_BIND_1"/>
    <property type="match status" value="1"/>
</dbReference>
<evidence type="ECO:0000256" key="9">
    <source>
        <dbReference type="RuleBase" id="RU000492"/>
    </source>
</evidence>
<evidence type="ECO:0000256" key="5">
    <source>
        <dbReference type="ARBA" id="ARBA00022840"/>
    </source>
</evidence>
<keyword evidence="4 9" id="KW-0347">Helicase</keyword>
<dbReference type="SMART" id="SM00487">
    <property type="entry name" value="DEXDc"/>
    <property type="match status" value="1"/>
</dbReference>
<dbReference type="InterPro" id="IPR014014">
    <property type="entry name" value="RNA_helicase_DEAD_Q_motif"/>
</dbReference>
<dbReference type="PROSITE" id="PS51195">
    <property type="entry name" value="Q_MOTIF"/>
    <property type="match status" value="1"/>
</dbReference>
<feature type="domain" description="DEAD-box RNA helicase Q" evidence="14">
    <location>
        <begin position="116"/>
        <end position="144"/>
    </location>
</feature>